<reference evidence="3" key="1">
    <citation type="submission" date="2018-01" db="EMBL/GenBank/DDBJ databases">
        <authorList>
            <person name="Li J."/>
        </authorList>
    </citation>
    <scope>NUCLEOTIDE SEQUENCE [LARGE SCALE GENOMIC DNA]</scope>
    <source>
        <strain evidence="3">592</strain>
    </source>
</reference>
<dbReference type="GO" id="GO:0008667">
    <property type="term" value="F:2,3-dihydro-2,3-dihydroxybenzoate dehydrogenase activity"/>
    <property type="evidence" value="ECO:0007669"/>
    <property type="project" value="InterPro"/>
</dbReference>
<evidence type="ECO:0000313" key="3">
    <source>
        <dbReference type="Proteomes" id="UP000244384"/>
    </source>
</evidence>
<dbReference type="PANTHER" id="PTHR43431">
    <property type="entry name" value="OXIDOREDUCTASE, SHORT CHAIN DEHYDROGENASE/REDUCTASE FAMILY (AFU_ORTHOLOGUE AFUA_5G14000)"/>
    <property type="match status" value="1"/>
</dbReference>
<dbReference type="PANTHER" id="PTHR43431:SF1">
    <property type="entry name" value="OS08G0476300 PROTEIN"/>
    <property type="match status" value="1"/>
</dbReference>
<dbReference type="EMBL" id="CP026952">
    <property type="protein sequence ID" value="AWB94118.1"/>
    <property type="molecule type" value="Genomic_DNA"/>
</dbReference>
<dbReference type="Pfam" id="PF00106">
    <property type="entry name" value="adh_short"/>
    <property type="match status" value="1"/>
</dbReference>
<dbReference type="InterPro" id="IPR003560">
    <property type="entry name" value="DHB_DH"/>
</dbReference>
<dbReference type="Proteomes" id="UP000244384">
    <property type="component" value="Chromosome"/>
</dbReference>
<proteinExistence type="predicted"/>
<name>A0A2S0WS58_9ACTN</name>
<dbReference type="InterPro" id="IPR036291">
    <property type="entry name" value="NAD(P)-bd_dom_sf"/>
</dbReference>
<sequence length="253" mass="25856">MERVERALREGAGRTGRGAAVTETERSGDRAGSIVVVGAGPGIGASVARRFGRAGYAVGLVARNGDHLSALAAELGEELAADVATAVADATEPDQVRAAVRSVAAAIGEPTVLCFSPLPDIGLIRPVLETRPEELLSSLRLNVGGAAAAVETVLPAMQSRGRGSLLFTTGSAALRPDAARAASAVTTTAASVYISLLRDALDDSPITVGHTVIVGPVARGQDDSHDPDDVAADVWAQHQGERGEFPSVLRLAD</sequence>
<evidence type="ECO:0000313" key="2">
    <source>
        <dbReference type="EMBL" id="AWB94118.1"/>
    </source>
</evidence>
<evidence type="ECO:0000256" key="1">
    <source>
        <dbReference type="SAM" id="MobiDB-lite"/>
    </source>
</evidence>
<keyword evidence="3" id="KW-1185">Reference proteome</keyword>
<dbReference type="SUPFAM" id="SSF51735">
    <property type="entry name" value="NAD(P)-binding Rossmann-fold domains"/>
    <property type="match status" value="1"/>
</dbReference>
<dbReference type="GO" id="GO:0019290">
    <property type="term" value="P:siderophore biosynthetic process"/>
    <property type="evidence" value="ECO:0007669"/>
    <property type="project" value="InterPro"/>
</dbReference>
<dbReference type="PRINTS" id="PR01397">
    <property type="entry name" value="DHBDHDRGNASE"/>
</dbReference>
<feature type="compositionally biased region" description="Basic and acidic residues" evidence="1">
    <location>
        <begin position="1"/>
        <end position="12"/>
    </location>
</feature>
<dbReference type="AlphaFoldDB" id="A0A2S0WS58"/>
<accession>A0A2S0WS58</accession>
<dbReference type="Gene3D" id="3.40.50.720">
    <property type="entry name" value="NAD(P)-binding Rossmann-like Domain"/>
    <property type="match status" value="1"/>
</dbReference>
<dbReference type="InterPro" id="IPR002347">
    <property type="entry name" value="SDR_fam"/>
</dbReference>
<protein>
    <submittedName>
        <fullName evidence="2">Dehydrogenase</fullName>
    </submittedName>
</protein>
<accession>A0A5F2EPC7</accession>
<organism evidence="2 3">
    <name type="scientific">Aeromicrobium chenweiae</name>
    <dbReference type="NCBI Taxonomy" id="2079793"/>
    <lineage>
        <taxon>Bacteria</taxon>
        <taxon>Bacillati</taxon>
        <taxon>Actinomycetota</taxon>
        <taxon>Actinomycetes</taxon>
        <taxon>Propionibacteriales</taxon>
        <taxon>Nocardioidaceae</taxon>
        <taxon>Aeromicrobium</taxon>
    </lineage>
</organism>
<gene>
    <name evidence="2" type="ORF">C3E78_08915</name>
</gene>
<dbReference type="KEGG" id="aez:C3E78_08915"/>
<feature type="region of interest" description="Disordered" evidence="1">
    <location>
        <begin position="1"/>
        <end position="26"/>
    </location>
</feature>